<evidence type="ECO:0000313" key="1">
    <source>
        <dbReference type="EMBL" id="MPC92344.1"/>
    </source>
</evidence>
<organism evidence="1 2">
    <name type="scientific">Portunus trituberculatus</name>
    <name type="common">Swimming crab</name>
    <name type="synonym">Neptunus trituberculatus</name>
    <dbReference type="NCBI Taxonomy" id="210409"/>
    <lineage>
        <taxon>Eukaryota</taxon>
        <taxon>Metazoa</taxon>
        <taxon>Ecdysozoa</taxon>
        <taxon>Arthropoda</taxon>
        <taxon>Crustacea</taxon>
        <taxon>Multicrustacea</taxon>
        <taxon>Malacostraca</taxon>
        <taxon>Eumalacostraca</taxon>
        <taxon>Eucarida</taxon>
        <taxon>Decapoda</taxon>
        <taxon>Pleocyemata</taxon>
        <taxon>Brachyura</taxon>
        <taxon>Eubrachyura</taxon>
        <taxon>Portunoidea</taxon>
        <taxon>Portunidae</taxon>
        <taxon>Portuninae</taxon>
        <taxon>Portunus</taxon>
    </lineage>
</organism>
<proteinExistence type="predicted"/>
<keyword evidence="2" id="KW-1185">Reference proteome</keyword>
<dbReference type="AlphaFoldDB" id="A0A5B7JJ77"/>
<reference evidence="1 2" key="1">
    <citation type="submission" date="2019-05" db="EMBL/GenBank/DDBJ databases">
        <title>Another draft genome of Portunus trituberculatus and its Hox gene families provides insights of decapod evolution.</title>
        <authorList>
            <person name="Jeong J.-H."/>
            <person name="Song I."/>
            <person name="Kim S."/>
            <person name="Choi T."/>
            <person name="Kim D."/>
            <person name="Ryu S."/>
            <person name="Kim W."/>
        </authorList>
    </citation>
    <scope>NUCLEOTIDE SEQUENCE [LARGE SCALE GENOMIC DNA]</scope>
    <source>
        <tissue evidence="1">Muscle</tissue>
    </source>
</reference>
<comment type="caution">
    <text evidence="1">The sequence shown here is derived from an EMBL/GenBank/DDBJ whole genome shotgun (WGS) entry which is preliminary data.</text>
</comment>
<dbReference type="Proteomes" id="UP000324222">
    <property type="component" value="Unassembled WGS sequence"/>
</dbReference>
<accession>A0A5B7JJ77</accession>
<protein>
    <submittedName>
        <fullName evidence="1">Uncharacterized protein</fullName>
    </submittedName>
</protein>
<sequence>MGAETLGGRFCVPSALVCPFSVENEEYQYRSFAAAHPLTNRCPEGGSPTYTRTVGRIRTCAFGDPSDSKPRMVPLYHGSSSLSLSLSLSIGLFKLPPLYFRMTRSHVSM</sequence>
<dbReference type="EMBL" id="VSRR010090901">
    <property type="protein sequence ID" value="MPC92344.1"/>
    <property type="molecule type" value="Genomic_DNA"/>
</dbReference>
<gene>
    <name evidence="1" type="ORF">E2C01_087427</name>
</gene>
<name>A0A5B7JJ77_PORTR</name>
<evidence type="ECO:0000313" key="2">
    <source>
        <dbReference type="Proteomes" id="UP000324222"/>
    </source>
</evidence>